<name>A0A9P6VGR5_9HELO</name>
<feature type="compositionally biased region" description="Polar residues" evidence="1">
    <location>
        <begin position="210"/>
        <end position="226"/>
    </location>
</feature>
<feature type="region of interest" description="Disordered" evidence="1">
    <location>
        <begin position="129"/>
        <end position="156"/>
    </location>
</feature>
<gene>
    <name evidence="2" type="ORF">D0Z07_6748</name>
</gene>
<keyword evidence="3" id="KW-1185">Reference proteome</keyword>
<dbReference type="OrthoDB" id="4596934at2759"/>
<feature type="compositionally biased region" description="Basic and acidic residues" evidence="1">
    <location>
        <begin position="184"/>
        <end position="209"/>
    </location>
</feature>
<proteinExistence type="predicted"/>
<dbReference type="InterPro" id="IPR052635">
    <property type="entry name" value="Sec_Metab_Biosynth_Reg"/>
</dbReference>
<feature type="region of interest" description="Disordered" evidence="1">
    <location>
        <begin position="352"/>
        <end position="372"/>
    </location>
</feature>
<sequence length="519" mass="57922">MSDTTREAGEPALQRRHNHTPPPDVPIWYKATNSTQGVDNAKGDQLEQNDQRHCIQSPHKWDTIVDTCFSGSEVPVEIGSQSRDWIFDFDSPVPAPESHDRQLNATFHGTIGSSDFAPWRVDAALPPLPGLKGSIRDTDNLIPPSSNQGENHSEPQILDSEEHSAVAKGAILSACANPPPNQTTRKDSEGLKAAPEDKNLQNNKDHDYQTRNQLPRSNAATSNPVTKLTEETTFDPRWHNIADLDDSRGRIQKWMKKRKYPDSMKGLMPTDQLGNSDSENQDFPRTQDFSKTGPLPDLPSLTFRNESPFEDGADDDFKDGFNESDLTSVPEFDTAGVSSSYAYSDSACGTNNSSAFSSSANPDQDWSQSSDIEERRRIQNRIAQRSYHKKLKWRLKDLERRAESPSAPPLALQELPENQAYFPGKQATGLVSNHLLLTSQAMEDCAPCVHAFTLHKSEATSIGWHCSVCFSGPHWHIFQCKCCELKTCKPCFEHLNAKKGIKRGEACTEQTIPKNWPRI</sequence>
<organism evidence="2 3">
    <name type="scientific">Hyphodiscus hymeniophilus</name>
    <dbReference type="NCBI Taxonomy" id="353542"/>
    <lineage>
        <taxon>Eukaryota</taxon>
        <taxon>Fungi</taxon>
        <taxon>Dikarya</taxon>
        <taxon>Ascomycota</taxon>
        <taxon>Pezizomycotina</taxon>
        <taxon>Leotiomycetes</taxon>
        <taxon>Helotiales</taxon>
        <taxon>Hyphodiscaceae</taxon>
        <taxon>Hyphodiscus</taxon>
    </lineage>
</organism>
<dbReference type="PANTHER" id="PTHR39607:SF1">
    <property type="entry name" value="B-ZIP TRANSCRIPTION FACTOR (EUROFUNG)"/>
    <property type="match status" value="1"/>
</dbReference>
<feature type="region of interest" description="Disordered" evidence="1">
    <location>
        <begin position="173"/>
        <end position="233"/>
    </location>
</feature>
<dbReference type="Proteomes" id="UP000785200">
    <property type="component" value="Unassembled WGS sequence"/>
</dbReference>
<dbReference type="EMBL" id="VNKQ01000012">
    <property type="protein sequence ID" value="KAG0647499.1"/>
    <property type="molecule type" value="Genomic_DNA"/>
</dbReference>
<feature type="compositionally biased region" description="Low complexity" evidence="1">
    <location>
        <begin position="352"/>
        <end position="361"/>
    </location>
</feature>
<dbReference type="PANTHER" id="PTHR39607">
    <property type="entry name" value="XANTHOCILLIN BIOSYNTHESIS CLUSTER TRANSCRIPTION FACTOR XANC-RELATED"/>
    <property type="match status" value="1"/>
</dbReference>
<reference evidence="2" key="1">
    <citation type="submission" date="2019-07" db="EMBL/GenBank/DDBJ databases">
        <title>Hyphodiscus hymeniophilus genome sequencing and assembly.</title>
        <authorList>
            <person name="Kramer G."/>
            <person name="Nodwell J."/>
        </authorList>
    </citation>
    <scope>NUCLEOTIDE SEQUENCE</scope>
    <source>
        <strain evidence="2">ATCC 34498</strain>
    </source>
</reference>
<feature type="region of interest" description="Disordered" evidence="1">
    <location>
        <begin position="1"/>
        <end position="27"/>
    </location>
</feature>
<evidence type="ECO:0000256" key="1">
    <source>
        <dbReference type="SAM" id="MobiDB-lite"/>
    </source>
</evidence>
<accession>A0A9P6VGR5</accession>
<protein>
    <submittedName>
        <fullName evidence="2">Transcription factor radR</fullName>
    </submittedName>
</protein>
<feature type="compositionally biased region" description="Acidic residues" evidence="1">
    <location>
        <begin position="308"/>
        <end position="317"/>
    </location>
</feature>
<feature type="region of interest" description="Disordered" evidence="1">
    <location>
        <begin position="257"/>
        <end position="330"/>
    </location>
</feature>
<evidence type="ECO:0000313" key="2">
    <source>
        <dbReference type="EMBL" id="KAG0647499.1"/>
    </source>
</evidence>
<dbReference type="CDD" id="cd14688">
    <property type="entry name" value="bZIP_YAP"/>
    <property type="match status" value="1"/>
</dbReference>
<comment type="caution">
    <text evidence="2">The sequence shown here is derived from an EMBL/GenBank/DDBJ whole genome shotgun (WGS) entry which is preliminary data.</text>
</comment>
<evidence type="ECO:0000313" key="3">
    <source>
        <dbReference type="Proteomes" id="UP000785200"/>
    </source>
</evidence>
<feature type="compositionally biased region" description="Polar residues" evidence="1">
    <location>
        <begin position="272"/>
        <end position="290"/>
    </location>
</feature>
<dbReference type="AlphaFoldDB" id="A0A9P6VGR5"/>